<keyword evidence="1" id="KW-0812">Transmembrane</keyword>
<keyword evidence="3" id="KW-1185">Reference proteome</keyword>
<accession>A0ABX0A468</accession>
<feature type="transmembrane region" description="Helical" evidence="1">
    <location>
        <begin position="99"/>
        <end position="126"/>
    </location>
</feature>
<dbReference type="CDD" id="cd21809">
    <property type="entry name" value="ABC-2_lan_permease-like"/>
    <property type="match status" value="1"/>
</dbReference>
<sequence length="246" mass="28049">MLFSIMRSEWFKLQKSKVSSIIMLGPALGFIMGYLNNEPLQAQQINGWFIMFMYNSLVYGLLFLPLMTGVLAGTICRYEHQAGGWKQLLSMPVTRNKVFIAKYLILILLVLLIQFLYFSAMFVAGILKGIPDPFPLEIALKSILGGWIATFPLLALQLWMSIMWKSFAAPFTVNVIFTLPSIMAVNSETFGPIYPWAQPFLMMHNFTDNMDTLFYVPAEQVLTIVGGSFLLFFIGGLIYFRRKELF</sequence>
<protein>
    <submittedName>
        <fullName evidence="2">ABC transporter permease subunit</fullName>
    </submittedName>
</protein>
<dbReference type="PANTHER" id="PTHR37305">
    <property type="entry name" value="INTEGRAL MEMBRANE PROTEIN-RELATED"/>
    <property type="match status" value="1"/>
</dbReference>
<evidence type="ECO:0000313" key="3">
    <source>
        <dbReference type="Proteomes" id="UP000743899"/>
    </source>
</evidence>
<evidence type="ECO:0000313" key="2">
    <source>
        <dbReference type="EMBL" id="NCU17301.1"/>
    </source>
</evidence>
<proteinExistence type="predicted"/>
<evidence type="ECO:0000256" key="1">
    <source>
        <dbReference type="SAM" id="Phobius"/>
    </source>
</evidence>
<keyword evidence="1" id="KW-0472">Membrane</keyword>
<feature type="transmembrane region" description="Helical" evidence="1">
    <location>
        <begin position="214"/>
        <end position="240"/>
    </location>
</feature>
<reference evidence="2 3" key="1">
    <citation type="submission" date="2020-01" db="EMBL/GenBank/DDBJ databases">
        <title>A novel Bacillus sp. from Pasinler.</title>
        <authorList>
            <person name="Adiguzel A."/>
            <person name="Ay H."/>
            <person name="Baltaci M.O."/>
        </authorList>
    </citation>
    <scope>NUCLEOTIDE SEQUENCE [LARGE SCALE GENOMIC DNA]</scope>
    <source>
        <strain evidence="2 3">P1</strain>
    </source>
</reference>
<dbReference type="Pfam" id="PF12730">
    <property type="entry name" value="ABC2_membrane_4"/>
    <property type="match status" value="1"/>
</dbReference>
<name>A0ABX0A468_9BACI</name>
<keyword evidence="1" id="KW-1133">Transmembrane helix</keyword>
<dbReference type="RefSeq" id="WP_161920135.1">
    <property type="nucleotide sequence ID" value="NZ_JAACYS010000018.1"/>
</dbReference>
<feature type="transmembrane region" description="Helical" evidence="1">
    <location>
        <begin position="57"/>
        <end position="78"/>
    </location>
</feature>
<comment type="caution">
    <text evidence="2">The sequence shown here is derived from an EMBL/GenBank/DDBJ whole genome shotgun (WGS) entry which is preliminary data.</text>
</comment>
<feature type="transmembrane region" description="Helical" evidence="1">
    <location>
        <begin position="171"/>
        <end position="194"/>
    </location>
</feature>
<dbReference type="PANTHER" id="PTHR37305:SF1">
    <property type="entry name" value="MEMBRANE PROTEIN"/>
    <property type="match status" value="1"/>
</dbReference>
<feature type="transmembrane region" description="Helical" evidence="1">
    <location>
        <begin position="138"/>
        <end position="159"/>
    </location>
</feature>
<dbReference type="EMBL" id="JAACYS010000018">
    <property type="protein sequence ID" value="NCU17301.1"/>
    <property type="molecule type" value="Genomic_DNA"/>
</dbReference>
<feature type="transmembrane region" description="Helical" evidence="1">
    <location>
        <begin position="21"/>
        <end position="37"/>
    </location>
</feature>
<gene>
    <name evidence="2" type="ORF">GW534_05880</name>
</gene>
<dbReference type="Proteomes" id="UP000743899">
    <property type="component" value="Unassembled WGS sequence"/>
</dbReference>
<organism evidence="2 3">
    <name type="scientific">Pallidibacillus pasinlerensis</name>
    <dbReference type="NCBI Taxonomy" id="2703818"/>
    <lineage>
        <taxon>Bacteria</taxon>
        <taxon>Bacillati</taxon>
        <taxon>Bacillota</taxon>
        <taxon>Bacilli</taxon>
        <taxon>Bacillales</taxon>
        <taxon>Bacillaceae</taxon>
        <taxon>Pallidibacillus</taxon>
    </lineage>
</organism>